<evidence type="ECO:0000313" key="1">
    <source>
        <dbReference type="EMBL" id="KXA95852.1"/>
    </source>
</evidence>
<dbReference type="InterPro" id="IPR036390">
    <property type="entry name" value="WH_DNA-bd_sf"/>
</dbReference>
<organism evidence="1 2">
    <name type="scientific">candidate division MSBL1 archaeon SCGC-AAA259E19</name>
    <dbReference type="NCBI Taxonomy" id="1698264"/>
    <lineage>
        <taxon>Archaea</taxon>
        <taxon>Methanobacteriati</taxon>
        <taxon>Methanobacteriota</taxon>
        <taxon>candidate division MSBL1</taxon>
    </lineage>
</organism>
<sequence length="347" mass="39813">MPRMSPGETSLKVLSYLSKKNLRDEVTKYRVWKDCEQLSRSTVYDVIGELRAKGLVRRKGAGKAPTGQKKYYFALTLDGLLTAMYLDKRLWSDIDKIASKQVKVLPLVFGKWSVLMGNGAVKGILLPELKTLFGIVWRRLVGPAQEILSEPKESESPPKTISLRRYIYERLITAERFEEEREEARRGFAEAVNNDSELSEFVLQLSKIKAPLYERKASNHRALIDSVETDSPEDFADSPFLKRGERESEYSLFSREAKGAEEDLERDNISEQIRDIFRSEYCPLSEGSVHIIKKEGYWEIPRRASPALFAKVEDGKLNVFGSAKAKLEMLILRLEERVLEKRREGEL</sequence>
<reference evidence="1 2" key="1">
    <citation type="journal article" date="2016" name="Sci. Rep.">
        <title>Metabolic traits of an uncultured archaeal lineage -MSBL1- from brine pools of the Red Sea.</title>
        <authorList>
            <person name="Mwirichia R."/>
            <person name="Alam I."/>
            <person name="Rashid M."/>
            <person name="Vinu M."/>
            <person name="Ba-Alawi W."/>
            <person name="Anthony Kamau A."/>
            <person name="Kamanda Ngugi D."/>
            <person name="Goker M."/>
            <person name="Klenk H.P."/>
            <person name="Bajic V."/>
            <person name="Stingl U."/>
        </authorList>
    </citation>
    <scope>NUCLEOTIDE SEQUENCE [LARGE SCALE GENOMIC DNA]</scope>
    <source>
        <strain evidence="1">SCGC-AAA259E19</strain>
    </source>
</reference>
<evidence type="ECO:0000313" key="2">
    <source>
        <dbReference type="Proteomes" id="UP000070284"/>
    </source>
</evidence>
<accession>A0A133UNR3</accession>
<dbReference type="InterPro" id="IPR036388">
    <property type="entry name" value="WH-like_DNA-bd_sf"/>
</dbReference>
<proteinExistence type="predicted"/>
<dbReference type="Proteomes" id="UP000070284">
    <property type="component" value="Unassembled WGS sequence"/>
</dbReference>
<dbReference type="AlphaFoldDB" id="A0A133UNR3"/>
<dbReference type="Gene3D" id="1.10.10.10">
    <property type="entry name" value="Winged helix-like DNA-binding domain superfamily/Winged helix DNA-binding domain"/>
    <property type="match status" value="1"/>
</dbReference>
<comment type="caution">
    <text evidence="1">The sequence shown here is derived from an EMBL/GenBank/DDBJ whole genome shotgun (WGS) entry which is preliminary data.</text>
</comment>
<protein>
    <submittedName>
        <fullName evidence="1">Uncharacterized protein</fullName>
    </submittedName>
</protein>
<dbReference type="SUPFAM" id="SSF46785">
    <property type="entry name" value="Winged helix' DNA-binding domain"/>
    <property type="match status" value="1"/>
</dbReference>
<keyword evidence="2" id="KW-1185">Reference proteome</keyword>
<gene>
    <name evidence="1" type="ORF">AKJ65_00325</name>
</gene>
<name>A0A133UNR3_9EURY</name>
<dbReference type="EMBL" id="LHXO01000002">
    <property type="protein sequence ID" value="KXA95852.1"/>
    <property type="molecule type" value="Genomic_DNA"/>
</dbReference>